<feature type="transmembrane region" description="Helical" evidence="5">
    <location>
        <begin position="61"/>
        <end position="86"/>
    </location>
</feature>
<feature type="transmembrane region" description="Helical" evidence="5">
    <location>
        <begin position="234"/>
        <end position="262"/>
    </location>
</feature>
<dbReference type="EMBL" id="JYDL01000169">
    <property type="protein sequence ID" value="KRX14169.1"/>
    <property type="molecule type" value="Genomic_DNA"/>
</dbReference>
<feature type="transmembrane region" description="Helical" evidence="5">
    <location>
        <begin position="25"/>
        <end position="49"/>
    </location>
</feature>
<dbReference type="GO" id="GO:0004930">
    <property type="term" value="F:G protein-coupled receptor activity"/>
    <property type="evidence" value="ECO:0007669"/>
    <property type="project" value="InterPro"/>
</dbReference>
<dbReference type="SMART" id="SM01381">
    <property type="entry name" value="7TM_GPCR_Srsx"/>
    <property type="match status" value="1"/>
</dbReference>
<feature type="transmembrane region" description="Helical" evidence="5">
    <location>
        <begin position="144"/>
        <end position="165"/>
    </location>
</feature>
<comment type="subcellular location">
    <subcellularLocation>
        <location evidence="1">Membrane</location>
    </subcellularLocation>
</comment>
<dbReference type="InterPro" id="IPR000276">
    <property type="entry name" value="GPCR_Rhodpsn"/>
</dbReference>
<dbReference type="InterPro" id="IPR019424">
    <property type="entry name" value="7TM_GPCR_Srsx"/>
</dbReference>
<name>A0A0V0RI17_9BILA</name>
<dbReference type="PROSITE" id="PS50262">
    <property type="entry name" value="G_PROTEIN_RECEP_F1_2"/>
    <property type="match status" value="1"/>
</dbReference>
<sequence length="326" mass="37184">MFFANASTFGEVEVMRSSVGKEMKMMPYFGVVVGLLTLLLNAGALLAMLLPKVARKQKVFLLIRLICFTYCIFGAGLLISGIFALYRLHGTRLWSLTQRECFLQFLVLDFSLRFLTDVSLFTGLDRCLAVVAPKFYVHVFKRKLTTTIMLLILFHCVIMEIVGYFHTSDQLLLLCSYVTIFDRSYFIKSQMQVNLLLSITLVVYLFLMVWIRFKMRSVERLGDNISQSRQRMNVKLIVTLFMCVGTFCITTVVGNVVVNFALSISDLTQSILTTRYAIISFFDGILHFILLYCRMGEFRKLIHCLLLRQTAAAKKSSIGMISSKGI</sequence>
<protein>
    <recommendedName>
        <fullName evidence="6">G-protein coupled receptors family 1 profile domain-containing protein</fullName>
    </recommendedName>
</protein>
<evidence type="ECO:0000313" key="8">
    <source>
        <dbReference type="Proteomes" id="UP000054630"/>
    </source>
</evidence>
<dbReference type="OrthoDB" id="5918427at2759"/>
<dbReference type="AlphaFoldDB" id="A0A0V0RI17"/>
<accession>A0A0V0RI17</accession>
<dbReference type="GO" id="GO:0016020">
    <property type="term" value="C:membrane"/>
    <property type="evidence" value="ECO:0007669"/>
    <property type="project" value="UniProtKB-SubCell"/>
</dbReference>
<feature type="transmembrane region" description="Helical" evidence="5">
    <location>
        <begin position="274"/>
        <end position="293"/>
    </location>
</feature>
<evidence type="ECO:0000256" key="2">
    <source>
        <dbReference type="ARBA" id="ARBA00022692"/>
    </source>
</evidence>
<feature type="domain" description="G-protein coupled receptors family 1 profile" evidence="6">
    <location>
        <begin position="40"/>
        <end position="291"/>
    </location>
</feature>
<comment type="caution">
    <text evidence="7">The sequence shown here is derived from an EMBL/GenBank/DDBJ whole genome shotgun (WGS) entry which is preliminary data.</text>
</comment>
<dbReference type="PANTHER" id="PTHR23360">
    <property type="entry name" value="G-PROTEIN COUPLED RECEPTORS FAMILY 1 PROFILE DOMAIN-CONTAINING PROTEIN-RELATED"/>
    <property type="match status" value="1"/>
</dbReference>
<keyword evidence="3 5" id="KW-1133">Transmembrane helix</keyword>
<evidence type="ECO:0000256" key="5">
    <source>
        <dbReference type="SAM" id="Phobius"/>
    </source>
</evidence>
<feature type="transmembrane region" description="Helical" evidence="5">
    <location>
        <begin position="193"/>
        <end position="213"/>
    </location>
</feature>
<dbReference type="InterPro" id="IPR047130">
    <property type="entry name" value="7TM_GPCR_Srsx_nematod"/>
</dbReference>
<organism evidence="7 8">
    <name type="scientific">Trichinella nelsoni</name>
    <dbReference type="NCBI Taxonomy" id="6336"/>
    <lineage>
        <taxon>Eukaryota</taxon>
        <taxon>Metazoa</taxon>
        <taxon>Ecdysozoa</taxon>
        <taxon>Nematoda</taxon>
        <taxon>Enoplea</taxon>
        <taxon>Dorylaimia</taxon>
        <taxon>Trichinellida</taxon>
        <taxon>Trichinellidae</taxon>
        <taxon>Trichinella</taxon>
    </lineage>
</organism>
<keyword evidence="8" id="KW-1185">Reference proteome</keyword>
<dbReference type="Proteomes" id="UP000054630">
    <property type="component" value="Unassembled WGS sequence"/>
</dbReference>
<dbReference type="Pfam" id="PF10320">
    <property type="entry name" value="7TM_GPCR_Srsx"/>
    <property type="match status" value="1"/>
</dbReference>
<dbReference type="InterPro" id="IPR017452">
    <property type="entry name" value="GPCR_Rhodpsn_7TM"/>
</dbReference>
<dbReference type="Gene3D" id="1.20.1070.10">
    <property type="entry name" value="Rhodopsin 7-helix transmembrane proteins"/>
    <property type="match status" value="1"/>
</dbReference>
<proteinExistence type="predicted"/>
<evidence type="ECO:0000259" key="6">
    <source>
        <dbReference type="PROSITE" id="PS50262"/>
    </source>
</evidence>
<evidence type="ECO:0000256" key="3">
    <source>
        <dbReference type="ARBA" id="ARBA00022989"/>
    </source>
</evidence>
<keyword evidence="4 5" id="KW-0472">Membrane</keyword>
<evidence type="ECO:0000313" key="7">
    <source>
        <dbReference type="EMBL" id="KRX14169.1"/>
    </source>
</evidence>
<keyword evidence="2 5" id="KW-0812">Transmembrane</keyword>
<dbReference type="SUPFAM" id="SSF81321">
    <property type="entry name" value="Family A G protein-coupled receptor-like"/>
    <property type="match status" value="1"/>
</dbReference>
<reference evidence="7 8" key="1">
    <citation type="submission" date="2015-01" db="EMBL/GenBank/DDBJ databases">
        <title>Evolution of Trichinella species and genotypes.</title>
        <authorList>
            <person name="Korhonen P.K."/>
            <person name="Edoardo P."/>
            <person name="Giuseppe L.R."/>
            <person name="Gasser R.B."/>
        </authorList>
    </citation>
    <scope>NUCLEOTIDE SEQUENCE [LARGE SCALE GENOMIC DNA]</scope>
    <source>
        <strain evidence="7">ISS37</strain>
    </source>
</reference>
<gene>
    <name evidence="7" type="ORF">T07_1089</name>
</gene>
<evidence type="ECO:0000256" key="4">
    <source>
        <dbReference type="ARBA" id="ARBA00023136"/>
    </source>
</evidence>
<evidence type="ECO:0000256" key="1">
    <source>
        <dbReference type="ARBA" id="ARBA00004370"/>
    </source>
</evidence>